<evidence type="ECO:0000256" key="2">
    <source>
        <dbReference type="ARBA" id="ARBA00022771"/>
    </source>
</evidence>
<keyword evidence="2 4" id="KW-0863">Zinc-finger</keyword>
<proteinExistence type="predicted"/>
<evidence type="ECO:0000313" key="7">
    <source>
        <dbReference type="EMBL" id="KAG7095847.1"/>
    </source>
</evidence>
<dbReference type="RefSeq" id="XP_043012317.1">
    <property type="nucleotide sequence ID" value="XM_043151224.1"/>
</dbReference>
<dbReference type="Proteomes" id="UP001049176">
    <property type="component" value="Chromosome 3"/>
</dbReference>
<feature type="domain" description="MYND-type" evidence="6">
    <location>
        <begin position="287"/>
        <end position="334"/>
    </location>
</feature>
<feature type="region of interest" description="Disordered" evidence="5">
    <location>
        <begin position="345"/>
        <end position="367"/>
    </location>
</feature>
<accession>A0A9P7S5S6</accession>
<dbReference type="KEGG" id="more:E1B28_006542"/>
<dbReference type="OrthoDB" id="3020010at2759"/>
<dbReference type="Pfam" id="PF01753">
    <property type="entry name" value="zf-MYND"/>
    <property type="match status" value="1"/>
</dbReference>
<gene>
    <name evidence="7" type="ORF">E1B28_006542</name>
</gene>
<dbReference type="SUPFAM" id="SSF144232">
    <property type="entry name" value="HIT/MYND zinc finger-like"/>
    <property type="match status" value="1"/>
</dbReference>
<evidence type="ECO:0000256" key="4">
    <source>
        <dbReference type="PROSITE-ProRule" id="PRU00134"/>
    </source>
</evidence>
<comment type="caution">
    <text evidence="7">The sequence shown here is derived from an EMBL/GenBank/DDBJ whole genome shotgun (WGS) entry which is preliminary data.</text>
</comment>
<dbReference type="Gene3D" id="6.10.140.2220">
    <property type="match status" value="1"/>
</dbReference>
<evidence type="ECO:0000256" key="1">
    <source>
        <dbReference type="ARBA" id="ARBA00022723"/>
    </source>
</evidence>
<dbReference type="PROSITE" id="PS50865">
    <property type="entry name" value="ZF_MYND_2"/>
    <property type="match status" value="1"/>
</dbReference>
<name>A0A9P7S5S6_9AGAR</name>
<protein>
    <recommendedName>
        <fullName evidence="6">MYND-type domain-containing protein</fullName>
    </recommendedName>
</protein>
<evidence type="ECO:0000259" key="6">
    <source>
        <dbReference type="PROSITE" id="PS50865"/>
    </source>
</evidence>
<evidence type="ECO:0000256" key="3">
    <source>
        <dbReference type="ARBA" id="ARBA00022833"/>
    </source>
</evidence>
<keyword evidence="1" id="KW-0479">Metal-binding</keyword>
<evidence type="ECO:0000256" key="5">
    <source>
        <dbReference type="SAM" id="MobiDB-lite"/>
    </source>
</evidence>
<keyword evidence="3" id="KW-0862">Zinc</keyword>
<evidence type="ECO:0000313" key="8">
    <source>
        <dbReference type="Proteomes" id="UP001049176"/>
    </source>
</evidence>
<sequence>MPLRAQAQDPSFVQFTIDFPRTQEAQTNPEEWNSKWEKYFNQFDLPPDMIFMKEVQSNTSFHRSVSDLLHYYSILYTQTCEVQYRVGGRACHALLTCDLGRKWTTAGEDVRRKHTLRALSEACAMANNLNQARAYCSDILRLNHLSKDGKTLISLLRAMIPEDLSNIPKTPYYFPEARWDSLRKQVEKEHSANSIEKITFDETFHLRTKLIYHVLEFMFMSFLGWELDKVRVMKNTSVKVDKEAQKLATKGYKANLESIYGREAAKEIRKDDLAAWKDRKAKRGYFCMLCHKAEGEEKFSRCSECWNKQQRDWKYCSKTCQKKDWAEGNHKKICGKPLTAETALESAPPLRPEGAPEVRQVGPPRNGFKRSPALVQHVYMLNLNPTADLFLKTGTGQGGFMKTDTPYLPIQNRVRAARDKAMCEGDKQSASLLCHYITWFCWAKHWDTKQGYDFKMMVEQMEKEYEYPDLKQAMLKLQEKQFRDPIRRPPLVADLHPLQWAGFIALDHTDVNRRLTF</sequence>
<organism evidence="7 8">
    <name type="scientific">Marasmius oreades</name>
    <name type="common">fairy-ring Marasmius</name>
    <dbReference type="NCBI Taxonomy" id="181124"/>
    <lineage>
        <taxon>Eukaryota</taxon>
        <taxon>Fungi</taxon>
        <taxon>Dikarya</taxon>
        <taxon>Basidiomycota</taxon>
        <taxon>Agaricomycotina</taxon>
        <taxon>Agaricomycetes</taxon>
        <taxon>Agaricomycetidae</taxon>
        <taxon>Agaricales</taxon>
        <taxon>Marasmiineae</taxon>
        <taxon>Marasmiaceae</taxon>
        <taxon>Marasmius</taxon>
    </lineage>
</organism>
<dbReference type="GeneID" id="66075618"/>
<dbReference type="EMBL" id="CM032183">
    <property type="protein sequence ID" value="KAG7095847.1"/>
    <property type="molecule type" value="Genomic_DNA"/>
</dbReference>
<keyword evidence="8" id="KW-1185">Reference proteome</keyword>
<dbReference type="AlphaFoldDB" id="A0A9P7S5S6"/>
<dbReference type="GO" id="GO:0008270">
    <property type="term" value="F:zinc ion binding"/>
    <property type="evidence" value="ECO:0007669"/>
    <property type="project" value="UniProtKB-KW"/>
</dbReference>
<dbReference type="InterPro" id="IPR002893">
    <property type="entry name" value="Znf_MYND"/>
</dbReference>
<reference evidence="7" key="1">
    <citation type="journal article" date="2021" name="Genome Biol. Evol.">
        <title>The assembled and annotated genome of the fairy-ring fungus Marasmius oreades.</title>
        <authorList>
            <person name="Hiltunen M."/>
            <person name="Ament-Velasquez S.L."/>
            <person name="Johannesson H."/>
        </authorList>
    </citation>
    <scope>NUCLEOTIDE SEQUENCE</scope>
    <source>
        <strain evidence="7">03SP1</strain>
    </source>
</reference>